<keyword evidence="4" id="KW-0564">Palmitate</keyword>
<dbReference type="eggNOG" id="ENOG5033D0B">
    <property type="taxonomic scope" value="Bacteria"/>
</dbReference>
<accession>A0A173WMY8</accession>
<dbReference type="GO" id="GO:0030288">
    <property type="term" value="C:outer membrane-bounded periplasmic space"/>
    <property type="evidence" value="ECO:0007669"/>
    <property type="project" value="InterPro"/>
</dbReference>
<dbReference type="EMBL" id="CYYU01000001">
    <property type="protein sequence ID" value="CUN39857.1"/>
    <property type="molecule type" value="Genomic_DNA"/>
</dbReference>
<keyword evidence="2 6" id="KW-0732">Signal</keyword>
<proteinExistence type="predicted"/>
<sequence length="225" mass="24378">MIEKANRRPGRIIAVLFMCFAFMAGTCMAASLKSHPTVGILPLENRGLISPDWDRDEMGAAVEYIYTDLLDSGRFKLLDRTRQRALTDEYAHDLSGLVDEDTAPAIGNQYGAQYLLMGSIIGVTTRRSETTVVGAGTKRAQVTATVSLRLVDTETGQVVLAATGRSRKNNTLVKAPLGLIRIGTEEVDKEQVNEALEDAISDAVDGPRGLLARMDGRVGAKKAKR</sequence>
<evidence type="ECO:0000313" key="8">
    <source>
        <dbReference type="Proteomes" id="UP000095546"/>
    </source>
</evidence>
<dbReference type="RefSeq" id="WP_055160061.1">
    <property type="nucleotide sequence ID" value="NZ_CABIWZ010000001.1"/>
</dbReference>
<gene>
    <name evidence="7" type="ORF">ERS852385_00301</name>
</gene>
<evidence type="ECO:0000256" key="2">
    <source>
        <dbReference type="ARBA" id="ARBA00022729"/>
    </source>
</evidence>
<keyword evidence="8" id="KW-1185">Reference proteome</keyword>
<dbReference type="PANTHER" id="PTHR41164">
    <property type="entry name" value="CURLI PRODUCTION ASSEMBLY/TRANSPORT COMPONENT CSGG"/>
    <property type="match status" value="1"/>
</dbReference>
<evidence type="ECO:0000313" key="7">
    <source>
        <dbReference type="EMBL" id="CUN39857.1"/>
    </source>
</evidence>
<keyword evidence="1" id="KW-1003">Cell membrane</keyword>
<reference evidence="7 8" key="1">
    <citation type="submission" date="2015-09" db="EMBL/GenBank/DDBJ databases">
        <authorList>
            <consortium name="Pathogen Informatics"/>
        </authorList>
    </citation>
    <scope>NUCLEOTIDE SEQUENCE [LARGE SCALE GENOMIC DNA]</scope>
    <source>
        <strain evidence="7 8">2789STDY5608828</strain>
    </source>
</reference>
<evidence type="ECO:0000256" key="4">
    <source>
        <dbReference type="ARBA" id="ARBA00023139"/>
    </source>
</evidence>
<evidence type="ECO:0000256" key="5">
    <source>
        <dbReference type="ARBA" id="ARBA00023288"/>
    </source>
</evidence>
<dbReference type="PANTHER" id="PTHR41164:SF1">
    <property type="entry name" value="CURLI PRODUCTION ASSEMBLY_TRANSPORT COMPONENT CSGG"/>
    <property type="match status" value="1"/>
</dbReference>
<dbReference type="Pfam" id="PF03783">
    <property type="entry name" value="CsgG"/>
    <property type="match status" value="1"/>
</dbReference>
<dbReference type="Proteomes" id="UP000095546">
    <property type="component" value="Unassembled WGS sequence"/>
</dbReference>
<evidence type="ECO:0000256" key="6">
    <source>
        <dbReference type="SAM" id="SignalP"/>
    </source>
</evidence>
<dbReference type="AlphaFoldDB" id="A0A173WMY8"/>
<dbReference type="InterPro" id="IPR005534">
    <property type="entry name" value="Curli_assmbl/transp-comp_CsgG"/>
</dbReference>
<feature type="chain" id="PRO_5008014778" evidence="6">
    <location>
        <begin position="30"/>
        <end position="225"/>
    </location>
</feature>
<keyword evidence="3" id="KW-0472">Membrane</keyword>
<organism evidence="7 8">
    <name type="scientific">Mitsuokella jalaludinii</name>
    <dbReference type="NCBI Taxonomy" id="187979"/>
    <lineage>
        <taxon>Bacteria</taxon>
        <taxon>Bacillati</taxon>
        <taxon>Bacillota</taxon>
        <taxon>Negativicutes</taxon>
        <taxon>Selenomonadales</taxon>
        <taxon>Selenomonadaceae</taxon>
        <taxon>Mitsuokella</taxon>
    </lineage>
</organism>
<dbReference type="OrthoDB" id="1664781at2"/>
<evidence type="ECO:0000256" key="1">
    <source>
        <dbReference type="ARBA" id="ARBA00022475"/>
    </source>
</evidence>
<dbReference type="STRING" id="187979.ERS852385_00301"/>
<protein>
    <submittedName>
        <fullName evidence="7">Uncharacterized lipoprotein</fullName>
    </submittedName>
</protein>
<evidence type="ECO:0000256" key="3">
    <source>
        <dbReference type="ARBA" id="ARBA00023136"/>
    </source>
</evidence>
<feature type="signal peptide" evidence="6">
    <location>
        <begin position="1"/>
        <end position="29"/>
    </location>
</feature>
<keyword evidence="5 7" id="KW-0449">Lipoprotein</keyword>
<name>A0A173WMY8_9FIRM</name>
<dbReference type="Gene3D" id="3.40.50.10610">
    <property type="entry name" value="ABC-type transport auxiliary lipoprotein component"/>
    <property type="match status" value="1"/>
</dbReference>